<keyword evidence="2" id="KW-0560">Oxidoreductase</keyword>
<sequence length="439" mass="47143">MAPRTAPVETDTELPPAADVVIIGGGIIGMSTAMFLAEQGLRVVVCEKGVVAGEQSSRNAGWVRQQGRDPREVALSMASLDLWRGIDARVDGDTGFRQCGSLYGFRTEAELSRYDAWVAKAKALGLESQVLDRDGVAAIAPGLERDYPIGLYTETDGRAEPQKAVPAITAYARRLGVTVLENCAVRAVEKTGGAISGVVTERGRIVAPKVVLAGGAWSSLFCRSLGLRLPQLKVIVSMQRTEALANGPDVAIWVPGICSRRRDDGGYTIENGGKYVADIVPNSFRFLLDYLPTVRREGKAMSLRLGRRFFKELGYLKPWGADGISPFEKERILDPVPDSAVMAAVPRLMAEQMPVFAGLAIAEQWGGCVDVTPDAIPVISPVEQVPGFFLSTGYSGHGFGLGLGAARLTADLVSGRDPIVDPHDFRFSRFSEKGGVHLE</sequence>
<protein>
    <submittedName>
        <fullName evidence="4">FAD-binding oxidoreductase</fullName>
    </submittedName>
</protein>
<dbReference type="Proteomes" id="UP001061862">
    <property type="component" value="Chromosome"/>
</dbReference>
<keyword evidence="5" id="KW-1185">Reference proteome</keyword>
<accession>A0ABY6CEL4</accession>
<gene>
    <name evidence="4" type="ORF">N8A98_19725</name>
</gene>
<dbReference type="PANTHER" id="PTHR13847:SF280">
    <property type="entry name" value="D-AMINO ACID DEHYDROGENASE"/>
    <property type="match status" value="1"/>
</dbReference>
<dbReference type="SUPFAM" id="SSF51905">
    <property type="entry name" value="FAD/NAD(P)-binding domain"/>
    <property type="match status" value="1"/>
</dbReference>
<evidence type="ECO:0000313" key="4">
    <source>
        <dbReference type="EMBL" id="UXN69431.1"/>
    </source>
</evidence>
<evidence type="ECO:0000256" key="2">
    <source>
        <dbReference type="ARBA" id="ARBA00023002"/>
    </source>
</evidence>
<reference evidence="4 5" key="1">
    <citation type="submission" date="2022-09" db="EMBL/GenBank/DDBJ databases">
        <title>Interaction between co-microsymbionts with complementary sets of symbiotic genes in legume-rhizobium systems.</title>
        <authorList>
            <person name="Safronova V."/>
            <person name="Sazanova A."/>
            <person name="Afonin A."/>
            <person name="Chirak E."/>
        </authorList>
    </citation>
    <scope>NUCLEOTIDE SEQUENCE [LARGE SCALE GENOMIC DNA]</scope>
    <source>
        <strain evidence="4 5">A18/4-1</strain>
    </source>
</reference>
<name>A0ABY6CEL4_9HYPH</name>
<dbReference type="Gene3D" id="3.50.50.60">
    <property type="entry name" value="FAD/NAD(P)-binding domain"/>
    <property type="match status" value="3"/>
</dbReference>
<dbReference type="InterPro" id="IPR036188">
    <property type="entry name" value="FAD/NAD-bd_sf"/>
</dbReference>
<dbReference type="EMBL" id="CP104965">
    <property type="protein sequence ID" value="UXN69431.1"/>
    <property type="molecule type" value="Genomic_DNA"/>
</dbReference>
<evidence type="ECO:0000313" key="5">
    <source>
        <dbReference type="Proteomes" id="UP001061862"/>
    </source>
</evidence>
<evidence type="ECO:0000259" key="3">
    <source>
        <dbReference type="Pfam" id="PF01266"/>
    </source>
</evidence>
<organism evidence="4 5">
    <name type="scientific">Devosia neptuniae</name>
    <dbReference type="NCBI Taxonomy" id="191302"/>
    <lineage>
        <taxon>Bacteria</taxon>
        <taxon>Pseudomonadati</taxon>
        <taxon>Pseudomonadota</taxon>
        <taxon>Alphaproteobacteria</taxon>
        <taxon>Hyphomicrobiales</taxon>
        <taxon>Devosiaceae</taxon>
        <taxon>Devosia</taxon>
    </lineage>
</organism>
<comment type="similarity">
    <text evidence="1">Belongs to the DadA oxidoreductase family.</text>
</comment>
<dbReference type="Pfam" id="PF01266">
    <property type="entry name" value="DAO"/>
    <property type="match status" value="1"/>
</dbReference>
<evidence type="ECO:0000256" key="1">
    <source>
        <dbReference type="ARBA" id="ARBA00009410"/>
    </source>
</evidence>
<proteinExistence type="inferred from homology"/>
<dbReference type="PANTHER" id="PTHR13847">
    <property type="entry name" value="SARCOSINE DEHYDROGENASE-RELATED"/>
    <property type="match status" value="1"/>
</dbReference>
<feature type="domain" description="FAD dependent oxidoreductase" evidence="3">
    <location>
        <begin position="19"/>
        <end position="412"/>
    </location>
</feature>
<dbReference type="RefSeq" id="WP_262167891.1">
    <property type="nucleotide sequence ID" value="NZ_CP104965.1"/>
</dbReference>
<dbReference type="InterPro" id="IPR006076">
    <property type="entry name" value="FAD-dep_OxRdtase"/>
</dbReference>